<sequence length="95" mass="10732">MSATTKKYSLLAYPYPSVPPTPAAALSPCLSCLLLTTLTFCCRWRLTPAVSRWGSLFFSATRQRWIEDLPLTRRLLACNLSIPFSACRFDFRVVP</sequence>
<organism evidence="3">
    <name type="scientific">Coccidioides posadasii (strain RMSCC 757 / Silveira)</name>
    <name type="common">Valley fever fungus</name>
    <dbReference type="NCBI Taxonomy" id="443226"/>
    <lineage>
        <taxon>Eukaryota</taxon>
        <taxon>Fungi</taxon>
        <taxon>Dikarya</taxon>
        <taxon>Ascomycota</taxon>
        <taxon>Pezizomycotina</taxon>
        <taxon>Eurotiomycetes</taxon>
        <taxon>Eurotiomycetidae</taxon>
        <taxon>Onygenales</taxon>
        <taxon>Onygenaceae</taxon>
        <taxon>Coccidioides</taxon>
    </lineage>
</organism>
<protein>
    <submittedName>
        <fullName evidence="2">Uncharacterized protein</fullName>
    </submittedName>
</protein>
<dbReference type="VEuPathDB" id="FungiDB:CPSG_07058"/>
<reference evidence="3" key="2">
    <citation type="submission" date="2010-03" db="EMBL/GenBank/DDBJ databases">
        <title>The genome sequence of Coccidioides posadasii strain Silveira.</title>
        <authorList>
            <consortium name="The Broad Institute Genome Sequencing Center for Infectious Disease"/>
            <person name="Neafsey D."/>
            <person name="Orbach M."/>
            <person name="Henn M.R."/>
            <person name="Cole G.T."/>
            <person name="Galgiani J."/>
            <person name="Gardner M.J."/>
            <person name="Kirkland T.N."/>
            <person name="Taylor J.W."/>
            <person name="Young S.K."/>
            <person name="Zeng Q."/>
            <person name="Koehrsen M."/>
            <person name="Alvarado L."/>
            <person name="Berlin A."/>
            <person name="Borenstein D."/>
            <person name="Chapman S.B."/>
            <person name="Chen Z."/>
            <person name="Engels R."/>
            <person name="Freedman E."/>
            <person name="Gellesch M."/>
            <person name="Goldberg J."/>
            <person name="Griggs A."/>
            <person name="Gujja S."/>
            <person name="Heilman E."/>
            <person name="Heiman D."/>
            <person name="Howarth C."/>
            <person name="Jen D."/>
            <person name="Larson L."/>
            <person name="Mehta T."/>
            <person name="Neiman D."/>
            <person name="Park D."/>
            <person name="Pearson M."/>
            <person name="Richards J."/>
            <person name="Roberts A."/>
            <person name="Saif S."/>
            <person name="Shea T."/>
            <person name="Shenoy N."/>
            <person name="Sisk P."/>
            <person name="Stolte C."/>
            <person name="Sykes S."/>
            <person name="Walk T."/>
            <person name="White J."/>
            <person name="Yandava C."/>
            <person name="Haas B."/>
            <person name="Nusbaum C."/>
            <person name="Birren B."/>
        </authorList>
    </citation>
    <scope>NUCLEOTIDE SEQUENCE [LARGE SCALE GENOMIC DNA]</scope>
    <source>
        <strain evidence="3">RMSCC 757 / Silveira</strain>
    </source>
</reference>
<accession>E9DB56</accession>
<evidence type="ECO:0000313" key="2">
    <source>
        <dbReference type="EMBL" id="EFW16543.1"/>
    </source>
</evidence>
<proteinExistence type="predicted"/>
<dbReference type="AlphaFoldDB" id="E9DB56"/>
<name>E9DB56_COCPS</name>
<keyword evidence="3" id="KW-1185">Reference proteome</keyword>
<reference evidence="3" key="1">
    <citation type="journal article" date="2010" name="Genome Res.">
        <title>Population genomic sequencing of Coccidioides fungi reveals recent hybridization and transposon control.</title>
        <authorList>
            <person name="Neafsey D.E."/>
            <person name="Barker B.M."/>
            <person name="Sharpton T.J."/>
            <person name="Stajich J.E."/>
            <person name="Park D.J."/>
            <person name="Whiston E."/>
            <person name="Hung C.-Y."/>
            <person name="McMahan C."/>
            <person name="White J."/>
            <person name="Sykes S."/>
            <person name="Heiman D."/>
            <person name="Young S."/>
            <person name="Zeng Q."/>
            <person name="Abouelleil A."/>
            <person name="Aftuck L."/>
            <person name="Bessette D."/>
            <person name="Brown A."/>
            <person name="FitzGerald M."/>
            <person name="Lui A."/>
            <person name="Macdonald J.P."/>
            <person name="Priest M."/>
            <person name="Orbach M.J."/>
            <person name="Galgiani J.N."/>
            <person name="Kirkland T.N."/>
            <person name="Cole G.T."/>
            <person name="Birren B.W."/>
            <person name="Henn M.R."/>
            <person name="Taylor J.W."/>
            <person name="Rounsley S.D."/>
        </authorList>
    </citation>
    <scope>NUCLEOTIDE SEQUENCE [LARGE SCALE GENOMIC DNA]</scope>
    <source>
        <strain evidence="3">RMSCC 757 / Silveira</strain>
    </source>
</reference>
<dbReference type="HOGENOM" id="CLU_2372627_0_0_1"/>
<evidence type="ECO:0000256" key="1">
    <source>
        <dbReference type="SAM" id="Phobius"/>
    </source>
</evidence>
<keyword evidence="1" id="KW-1133">Transmembrane helix</keyword>
<dbReference type="EMBL" id="GL636497">
    <property type="protein sequence ID" value="EFW16543.1"/>
    <property type="molecule type" value="Genomic_DNA"/>
</dbReference>
<keyword evidence="1" id="KW-0812">Transmembrane</keyword>
<gene>
    <name evidence="2" type="ORF">CPSG_07058</name>
</gene>
<feature type="transmembrane region" description="Helical" evidence="1">
    <location>
        <begin position="23"/>
        <end position="42"/>
    </location>
</feature>
<dbReference type="Proteomes" id="UP000002497">
    <property type="component" value="Unassembled WGS sequence"/>
</dbReference>
<keyword evidence="1" id="KW-0472">Membrane</keyword>
<evidence type="ECO:0000313" key="3">
    <source>
        <dbReference type="Proteomes" id="UP000002497"/>
    </source>
</evidence>